<proteinExistence type="predicted"/>
<protein>
    <submittedName>
        <fullName evidence="1">Uncharacterized protein</fullName>
    </submittedName>
</protein>
<accession>A0A2I6SGX4</accession>
<organism evidence="1">
    <name type="scientific">Microplitis mediator bracovirus</name>
    <dbReference type="NCBI Taxonomy" id="1836595"/>
    <lineage>
        <taxon>Viruses</taxon>
        <taxon>Viruses incertae sedis</taxon>
        <taxon>Polydnaviriformidae</taxon>
        <taxon>Bracoviriform</taxon>
    </lineage>
</organism>
<name>A0A2I6SGX4_9VIRU</name>
<reference evidence="1" key="1">
    <citation type="submission" date="2017-10" db="EMBL/GenBank/DDBJ databases">
        <authorList>
            <person name="Banno H."/>
            <person name="Chua N.-H."/>
        </authorList>
    </citation>
    <scope>NUCLEOTIDE SEQUENCE</scope>
    <source>
        <strain evidence="1">HeBei</strain>
    </source>
</reference>
<evidence type="ECO:0000313" key="1">
    <source>
        <dbReference type="EMBL" id="AUO16821.1"/>
    </source>
</evidence>
<dbReference type="EMBL" id="MG384816">
    <property type="protein sequence ID" value="AUO16821.1"/>
    <property type="molecule type" value="Genomic_DNA"/>
</dbReference>
<sequence>MGAYTFNVDVPKDGDSIKIEITSGKNLDDNGQITRRLL</sequence>
<gene>
    <name evidence="1" type="ORF">MmBV_CMP16</name>
</gene>